<accession>A0ABY8QQN3</accession>
<dbReference type="PANTHER" id="PTHR21716">
    <property type="entry name" value="TRANSMEMBRANE PROTEIN"/>
    <property type="match status" value="1"/>
</dbReference>
<keyword evidence="4" id="KW-1003">Cell membrane</keyword>
<feature type="transmembrane region" description="Helical" evidence="8">
    <location>
        <begin position="306"/>
        <end position="325"/>
    </location>
</feature>
<dbReference type="RefSeq" id="WP_349637254.1">
    <property type="nucleotide sequence ID" value="NZ_CP090958.1"/>
</dbReference>
<dbReference type="PANTHER" id="PTHR21716:SF53">
    <property type="entry name" value="PERMEASE PERM-RELATED"/>
    <property type="match status" value="1"/>
</dbReference>
<feature type="transmembrane region" description="Helical" evidence="8">
    <location>
        <begin position="332"/>
        <end position="355"/>
    </location>
</feature>
<evidence type="ECO:0000256" key="8">
    <source>
        <dbReference type="SAM" id="Phobius"/>
    </source>
</evidence>
<feature type="transmembrane region" description="Helical" evidence="8">
    <location>
        <begin position="109"/>
        <end position="131"/>
    </location>
</feature>
<evidence type="ECO:0000313" key="10">
    <source>
        <dbReference type="Proteomes" id="UP001209083"/>
    </source>
</evidence>
<keyword evidence="6 8" id="KW-1133">Transmembrane helix</keyword>
<evidence type="ECO:0000256" key="5">
    <source>
        <dbReference type="ARBA" id="ARBA00022692"/>
    </source>
</evidence>
<keyword evidence="10" id="KW-1185">Reference proteome</keyword>
<dbReference type="Proteomes" id="UP001209083">
    <property type="component" value="Chromosome"/>
</dbReference>
<reference evidence="9 10" key="1">
    <citation type="submission" date="2023-05" db="EMBL/GenBank/DDBJ databases">
        <title>Lithophilousrod everest ZFBP1038 complete genpme.</title>
        <authorList>
            <person name="Tian M."/>
        </authorList>
    </citation>
    <scope>NUCLEOTIDE SEQUENCE [LARGE SCALE GENOMIC DNA]</scope>
    <source>
        <strain evidence="9 10">ZFBP1038</strain>
    </source>
</reference>
<evidence type="ECO:0000256" key="6">
    <source>
        <dbReference type="ARBA" id="ARBA00022989"/>
    </source>
</evidence>
<evidence type="ECO:0000256" key="7">
    <source>
        <dbReference type="ARBA" id="ARBA00023136"/>
    </source>
</evidence>
<comment type="subcellular location">
    <subcellularLocation>
        <location evidence="1">Cell membrane</location>
        <topology evidence="1">Multi-pass membrane protein</topology>
    </subcellularLocation>
</comment>
<evidence type="ECO:0000256" key="1">
    <source>
        <dbReference type="ARBA" id="ARBA00004651"/>
    </source>
</evidence>
<feature type="transmembrane region" description="Helical" evidence="8">
    <location>
        <begin position="227"/>
        <end position="247"/>
    </location>
</feature>
<evidence type="ECO:0000256" key="3">
    <source>
        <dbReference type="ARBA" id="ARBA00022448"/>
    </source>
</evidence>
<keyword evidence="5 8" id="KW-0812">Transmembrane</keyword>
<protein>
    <submittedName>
        <fullName evidence="9">AI-2E family transporter</fullName>
    </submittedName>
</protein>
<dbReference type="InterPro" id="IPR002549">
    <property type="entry name" value="AI-2E-like"/>
</dbReference>
<keyword evidence="3" id="KW-0813">Transport</keyword>
<feature type="transmembrane region" description="Helical" evidence="8">
    <location>
        <begin position="83"/>
        <end position="103"/>
    </location>
</feature>
<organism evidence="9 10">
    <name type="scientific">Saxibacter everestensis</name>
    <dbReference type="NCBI Taxonomy" id="2909229"/>
    <lineage>
        <taxon>Bacteria</taxon>
        <taxon>Bacillati</taxon>
        <taxon>Actinomycetota</taxon>
        <taxon>Actinomycetes</taxon>
        <taxon>Micrococcales</taxon>
        <taxon>Brevibacteriaceae</taxon>
        <taxon>Saxibacter</taxon>
    </lineage>
</organism>
<dbReference type="Pfam" id="PF01594">
    <property type="entry name" value="AI-2E_transport"/>
    <property type="match status" value="1"/>
</dbReference>
<dbReference type="EMBL" id="CP090958">
    <property type="protein sequence ID" value="WGW10475.1"/>
    <property type="molecule type" value="Genomic_DNA"/>
</dbReference>
<sequence length="421" mass="45229">MTLGQYTERAAHGLKLVGQGMKAIFLPRPDYRPPQEPEDDVVQLDEAAFEQEQFAVPDAAPQPVHRPRRFGAPGPPFNVGNPLYFGFVGAVGVLLAIMLWQLVGRLSDVLSLIVCALFIALGLEPVVAWLVKKKLPRPVAILAVFGVLIAAIAGFISSIVPTISSQTSDLLAAAPQYVNDVMNSRWFIDLNEQFGLINGATEELERRLSDSETITALLGGVVGAGRAVFSGAFGIFTVLVLTLYFLASLPLTKEWLYRLAPRSRRERTRLLGDEIMNNIGRYVSGQVLIASLNGVCTYIMLSIVGIPYATILAVVAALFGLIPLVGATIGAVIIVIISLFQSWQSALVVLIYYVAYQQLENYVIQPRVMSRAVSVPGAVAVIAALCGGALAGVLGAITAIPVAAAVMLLIREVLIPRQDQL</sequence>
<name>A0ABY8QQN3_9MICO</name>
<keyword evidence="7 8" id="KW-0472">Membrane</keyword>
<gene>
    <name evidence="9" type="ORF">LWF01_09965</name>
</gene>
<feature type="transmembrane region" description="Helical" evidence="8">
    <location>
        <begin position="138"/>
        <end position="160"/>
    </location>
</feature>
<proteinExistence type="inferred from homology"/>
<evidence type="ECO:0000256" key="2">
    <source>
        <dbReference type="ARBA" id="ARBA00009773"/>
    </source>
</evidence>
<comment type="similarity">
    <text evidence="2">Belongs to the autoinducer-2 exporter (AI-2E) (TC 2.A.86) family.</text>
</comment>
<evidence type="ECO:0000313" key="9">
    <source>
        <dbReference type="EMBL" id="WGW10475.1"/>
    </source>
</evidence>
<evidence type="ECO:0000256" key="4">
    <source>
        <dbReference type="ARBA" id="ARBA00022475"/>
    </source>
</evidence>
<feature type="transmembrane region" description="Helical" evidence="8">
    <location>
        <begin position="375"/>
        <end position="408"/>
    </location>
</feature>